<dbReference type="SUPFAM" id="SSF53474">
    <property type="entry name" value="alpha/beta-Hydrolases"/>
    <property type="match status" value="1"/>
</dbReference>
<dbReference type="HOGENOM" id="CLU_066049_0_0_1"/>
<dbReference type="InterPro" id="IPR001031">
    <property type="entry name" value="Thioesterase"/>
</dbReference>
<organism evidence="2 3">
    <name type="scientific">Hypocrea jecorina (strain ATCC 56765 / BCRC 32924 / NRRL 11460 / Rut C-30)</name>
    <name type="common">Trichoderma reesei</name>
    <dbReference type="NCBI Taxonomy" id="1344414"/>
    <lineage>
        <taxon>Eukaryota</taxon>
        <taxon>Fungi</taxon>
        <taxon>Dikarya</taxon>
        <taxon>Ascomycota</taxon>
        <taxon>Pezizomycotina</taxon>
        <taxon>Sordariomycetes</taxon>
        <taxon>Hypocreomycetidae</taxon>
        <taxon>Hypocreales</taxon>
        <taxon>Hypocreaceae</taxon>
        <taxon>Trichoderma</taxon>
    </lineage>
</organism>
<name>A0A024S1J6_HYPJR</name>
<evidence type="ECO:0000313" key="3">
    <source>
        <dbReference type="Proteomes" id="UP000024376"/>
    </source>
</evidence>
<proteinExistence type="predicted"/>
<dbReference type="KEGG" id="trr:M419DRAFT_102327"/>
<gene>
    <name evidence="2" type="ORF">M419DRAFT_102327</name>
</gene>
<dbReference type="Proteomes" id="UP000024376">
    <property type="component" value="Unassembled WGS sequence"/>
</dbReference>
<sequence length="327" mass="36344">MYEDGPNPTKVQITPAYKRANPPPPLVLIHDGGGTTFGYFMLGNLYREVWAIHNPHFFDGGAFEGGIDEMARLYIQYMKDTGIKGNILLGGWSLGGFLSLAVARFLAEDPEATIKVLGIVMMDTPHHLPWSQIDGPTDDPVIENIPPAIQKCFERCDEMIEHWEVPRWDGPACDGKVVFFGVGGRRYSVPPGKVLYKPFEGVWSPVEVSRYSEPAEEASQSGRASITPPPTVLIRAIQSMPLPEGRTEPYIIDKHRHDRTLGWSANAPEFIKAVIDVNSNHYEMFDKMNTAQIKDMTAQLNVALEILDSIGNGVKPSFGGKPKLDYF</sequence>
<dbReference type="Gene3D" id="3.40.50.1820">
    <property type="entry name" value="alpha/beta hydrolase"/>
    <property type="match status" value="1"/>
</dbReference>
<dbReference type="InterPro" id="IPR029058">
    <property type="entry name" value="AB_hydrolase_fold"/>
</dbReference>
<dbReference type="GO" id="GO:0016787">
    <property type="term" value="F:hydrolase activity"/>
    <property type="evidence" value="ECO:0007669"/>
    <property type="project" value="UniProtKB-KW"/>
</dbReference>
<keyword evidence="2" id="KW-0378">Hydrolase</keyword>
<dbReference type="OrthoDB" id="10253869at2759"/>
<dbReference type="AlphaFoldDB" id="A0A024S1J6"/>
<reference evidence="3" key="1">
    <citation type="journal article" date="2013" name="Ind. Biotechnol.">
        <title>Comparative genomics analysis of Trichoderma reesei strains.</title>
        <authorList>
            <person name="Koike H."/>
            <person name="Aerts A."/>
            <person name="LaButti K."/>
            <person name="Grigoriev I.V."/>
            <person name="Baker S.E."/>
        </authorList>
    </citation>
    <scope>NUCLEOTIDE SEQUENCE [LARGE SCALE GENOMIC DNA]</scope>
    <source>
        <strain evidence="3">ATCC 56765 / BCRC 32924 / NRRL 11460 / Rut C-30</strain>
    </source>
</reference>
<dbReference type="Pfam" id="PF00975">
    <property type="entry name" value="Thioesterase"/>
    <property type="match status" value="1"/>
</dbReference>
<evidence type="ECO:0000259" key="1">
    <source>
        <dbReference type="Pfam" id="PF00975"/>
    </source>
</evidence>
<feature type="domain" description="Thioesterase" evidence="1">
    <location>
        <begin position="49"/>
        <end position="136"/>
    </location>
</feature>
<accession>A0A024S1J6</accession>
<dbReference type="EMBL" id="KI911157">
    <property type="protein sequence ID" value="ETR99239.1"/>
    <property type="molecule type" value="Genomic_DNA"/>
</dbReference>
<protein>
    <submittedName>
        <fullName evidence="2">Alpha/beta-hydrolase</fullName>
    </submittedName>
</protein>
<evidence type="ECO:0000313" key="2">
    <source>
        <dbReference type="EMBL" id="ETR99239.1"/>
    </source>
</evidence>